<evidence type="ECO:0000313" key="6">
    <source>
        <dbReference type="Proteomes" id="UP000789570"/>
    </source>
</evidence>
<dbReference type="OrthoDB" id="10039976at2759"/>
<dbReference type="AlphaFoldDB" id="A0A9N8ZD95"/>
<dbReference type="FunFam" id="3.40.630.30:FF:000043">
    <property type="entry name" value="Glucosamine 6-phosphate N-acetyltransferase"/>
    <property type="match status" value="1"/>
</dbReference>
<dbReference type="CDD" id="cd04301">
    <property type="entry name" value="NAT_SF"/>
    <property type="match status" value="1"/>
</dbReference>
<dbReference type="PANTHER" id="PTHR13355">
    <property type="entry name" value="GLUCOSAMINE 6-PHOSPHATE N-ACETYLTRANSFERASE"/>
    <property type="match status" value="1"/>
</dbReference>
<keyword evidence="1 3" id="KW-0808">Transferase</keyword>
<evidence type="ECO:0000259" key="4">
    <source>
        <dbReference type="PROSITE" id="PS51186"/>
    </source>
</evidence>
<evidence type="ECO:0000256" key="1">
    <source>
        <dbReference type="ARBA" id="ARBA00022679"/>
    </source>
</evidence>
<comment type="pathway">
    <text evidence="3">Nucleotide-sugar biosynthesis; UDP-N-acetyl-alpha-D-glucosamine biosynthesis; N-acetyl-alpha-D-glucosamine 1-phosphate from alpha-D-glucosamine 6-phosphate (route I): step 1/2.</text>
</comment>
<organism evidence="5 6">
    <name type="scientific">Funneliformis caledonium</name>
    <dbReference type="NCBI Taxonomy" id="1117310"/>
    <lineage>
        <taxon>Eukaryota</taxon>
        <taxon>Fungi</taxon>
        <taxon>Fungi incertae sedis</taxon>
        <taxon>Mucoromycota</taxon>
        <taxon>Glomeromycotina</taxon>
        <taxon>Glomeromycetes</taxon>
        <taxon>Glomerales</taxon>
        <taxon>Glomeraceae</taxon>
        <taxon>Funneliformis</taxon>
    </lineage>
</organism>
<comment type="caution">
    <text evidence="5">The sequence shown here is derived from an EMBL/GenBank/DDBJ whole genome shotgun (WGS) entry which is preliminary data.</text>
</comment>
<dbReference type="Gene3D" id="3.40.630.30">
    <property type="match status" value="1"/>
</dbReference>
<comment type="similarity">
    <text evidence="3">Belongs to the acetyltransferase family. GNA1 subfamily.</text>
</comment>
<dbReference type="PROSITE" id="PS51186">
    <property type="entry name" value="GNAT"/>
    <property type="match status" value="1"/>
</dbReference>
<dbReference type="InterPro" id="IPR000182">
    <property type="entry name" value="GNAT_dom"/>
</dbReference>
<protein>
    <recommendedName>
        <fullName evidence="3">Glucosamine 6-phosphate N-acetyltransferase</fullName>
        <ecNumber evidence="3">2.3.1.4</ecNumber>
    </recommendedName>
</protein>
<sequence>MEYLFDETLISTEIQDLLPSNLKLRPLAKDDFDKGIFSCLEQLSIIGDVSQQKFVERFEELKKAYGYYIIVIEDLDQEKIVGLGTLFVEMKFLRNFGKAGHIEDIVVHVSQRRMNLGKRIIEQLIHLGKELGCYKIILNCNEKNIPFYEKCGLTLKDVQMTLYNEVRKEDLGVENFAPPKTDQ</sequence>
<dbReference type="GO" id="GO:0006048">
    <property type="term" value="P:UDP-N-acetylglucosamine biosynthetic process"/>
    <property type="evidence" value="ECO:0007669"/>
    <property type="project" value="UniProtKB-UniRule"/>
</dbReference>
<dbReference type="EC" id="2.3.1.4" evidence="3"/>
<name>A0A9N8ZD95_9GLOM</name>
<dbReference type="EMBL" id="CAJVPQ010000546">
    <property type="protein sequence ID" value="CAG8491155.1"/>
    <property type="molecule type" value="Genomic_DNA"/>
</dbReference>
<dbReference type="InterPro" id="IPR016181">
    <property type="entry name" value="Acyl_CoA_acyltransferase"/>
</dbReference>
<keyword evidence="6" id="KW-1185">Reference proteome</keyword>
<keyword evidence="2 3" id="KW-0012">Acyltransferase</keyword>
<proteinExistence type="inferred from homology"/>
<evidence type="ECO:0000313" key="5">
    <source>
        <dbReference type="EMBL" id="CAG8491155.1"/>
    </source>
</evidence>
<evidence type="ECO:0000256" key="3">
    <source>
        <dbReference type="RuleBase" id="RU365086"/>
    </source>
</evidence>
<dbReference type="Pfam" id="PF00583">
    <property type="entry name" value="Acetyltransf_1"/>
    <property type="match status" value="1"/>
</dbReference>
<dbReference type="SUPFAM" id="SSF55729">
    <property type="entry name" value="Acyl-CoA N-acyltransferases (Nat)"/>
    <property type="match status" value="1"/>
</dbReference>
<comment type="catalytic activity">
    <reaction evidence="3">
        <text>D-glucosamine 6-phosphate + acetyl-CoA = N-acetyl-D-glucosamine 6-phosphate + CoA + H(+)</text>
        <dbReference type="Rhea" id="RHEA:10292"/>
        <dbReference type="ChEBI" id="CHEBI:15378"/>
        <dbReference type="ChEBI" id="CHEBI:57287"/>
        <dbReference type="ChEBI" id="CHEBI:57288"/>
        <dbReference type="ChEBI" id="CHEBI:57513"/>
        <dbReference type="ChEBI" id="CHEBI:58725"/>
        <dbReference type="EC" id="2.3.1.4"/>
    </reaction>
</comment>
<reference evidence="5" key="1">
    <citation type="submission" date="2021-06" db="EMBL/GenBank/DDBJ databases">
        <authorList>
            <person name="Kallberg Y."/>
            <person name="Tangrot J."/>
            <person name="Rosling A."/>
        </authorList>
    </citation>
    <scope>NUCLEOTIDE SEQUENCE</scope>
    <source>
        <strain evidence="5">UK204</strain>
    </source>
</reference>
<dbReference type="GO" id="GO:0004343">
    <property type="term" value="F:glucosamine 6-phosphate N-acetyltransferase activity"/>
    <property type="evidence" value="ECO:0007669"/>
    <property type="project" value="UniProtKB-UniRule"/>
</dbReference>
<dbReference type="InterPro" id="IPR039143">
    <property type="entry name" value="GNPNAT1-like"/>
</dbReference>
<dbReference type="PANTHER" id="PTHR13355:SF11">
    <property type="entry name" value="GLUCOSAMINE 6-PHOSPHATE N-ACETYLTRANSFERASE"/>
    <property type="match status" value="1"/>
</dbReference>
<accession>A0A9N8ZD95</accession>
<feature type="domain" description="N-acetyltransferase" evidence="4">
    <location>
        <begin position="22"/>
        <end position="178"/>
    </location>
</feature>
<evidence type="ECO:0000256" key="2">
    <source>
        <dbReference type="ARBA" id="ARBA00023315"/>
    </source>
</evidence>
<gene>
    <name evidence="5" type="ORF">FCALED_LOCUS3221</name>
</gene>
<dbReference type="Proteomes" id="UP000789570">
    <property type="component" value="Unassembled WGS sequence"/>
</dbReference>